<name>A0ABX2EI96_9BURK</name>
<evidence type="ECO:0000313" key="2">
    <source>
        <dbReference type="Proteomes" id="UP000737171"/>
    </source>
</evidence>
<sequence>MGGILEKIIEKKDHPAREAVIWNNLFFGPSRRKGVKMRPDWEAGNSPFFLHPEILDEVVKYVYLPKDIAEGVRQFAKQKAAEKATAERDAKKAAKP</sequence>
<dbReference type="RefSeq" id="WP_173123903.1">
    <property type="nucleotide sequence ID" value="NZ_JABRWJ010000004.1"/>
</dbReference>
<dbReference type="Proteomes" id="UP000737171">
    <property type="component" value="Unassembled WGS sequence"/>
</dbReference>
<dbReference type="EMBL" id="JABRWJ010000004">
    <property type="protein sequence ID" value="NRF68346.1"/>
    <property type="molecule type" value="Genomic_DNA"/>
</dbReference>
<gene>
    <name evidence="1" type="ORF">HLB44_15235</name>
</gene>
<comment type="caution">
    <text evidence="1">The sequence shown here is derived from an EMBL/GenBank/DDBJ whole genome shotgun (WGS) entry which is preliminary data.</text>
</comment>
<accession>A0ABX2EI96</accession>
<proteinExistence type="predicted"/>
<keyword evidence="2" id="KW-1185">Reference proteome</keyword>
<reference evidence="1 2" key="1">
    <citation type="submission" date="2020-05" db="EMBL/GenBank/DDBJ databases">
        <title>Aquincola sp. isolate from soil.</title>
        <authorList>
            <person name="Han J."/>
            <person name="Kim D.-U."/>
        </authorList>
    </citation>
    <scope>NUCLEOTIDE SEQUENCE [LARGE SCALE GENOMIC DNA]</scope>
    <source>
        <strain evidence="1 2">S2</strain>
    </source>
</reference>
<protein>
    <submittedName>
        <fullName evidence="1">Uncharacterized protein</fullName>
    </submittedName>
</protein>
<organism evidence="1 2">
    <name type="scientific">Pseudaquabacterium terrae</name>
    <dbReference type="NCBI Taxonomy" id="2732868"/>
    <lineage>
        <taxon>Bacteria</taxon>
        <taxon>Pseudomonadati</taxon>
        <taxon>Pseudomonadota</taxon>
        <taxon>Betaproteobacteria</taxon>
        <taxon>Burkholderiales</taxon>
        <taxon>Sphaerotilaceae</taxon>
        <taxon>Pseudaquabacterium</taxon>
    </lineage>
</organism>
<evidence type="ECO:0000313" key="1">
    <source>
        <dbReference type="EMBL" id="NRF68346.1"/>
    </source>
</evidence>